<reference evidence="5 6" key="1">
    <citation type="submission" date="2015-12" db="EMBL/GenBank/DDBJ databases">
        <title>Dictyostelia acquired genes for synthesis and detection of signals that induce cell-type specialization by lateral gene transfer from prokaryotes.</title>
        <authorList>
            <person name="Gloeckner G."/>
            <person name="Schaap P."/>
        </authorList>
    </citation>
    <scope>NUCLEOTIDE SEQUENCE [LARGE SCALE GENOMIC DNA]</scope>
    <source>
        <strain evidence="5 6">TK</strain>
    </source>
</reference>
<dbReference type="Proteomes" id="UP000076078">
    <property type="component" value="Unassembled WGS sequence"/>
</dbReference>
<sequence length="826" mass="94975">MKKQLTNEDVTLKQKQQQQPPQSQQSLVPNNNNLNSITTTPNTTTSTTAISTTYKPCVIGVIGDSSHGKHLFLNKLADKLIFHEIDIQFQKGSPDESIKIEIYNDKDNQNIYINLNSFHDTTILIEIWKKVENMNTFEIEKWIEEGEFVYMKSLLFLFHVCNIIFLVVENLTIKSEYFLLFRVLKHIKNLISPSITSLLNSTFSNSEPFTFLTPGKSIPILQIFLVKDLSEGYSLDSHLKLEDSLKKQITLLLKNNNLYTTITNYLMTKKTSSSSNQQQQQQQQQEPLFLIESNRPLVRLIRLYQINSSTINSLFQLIKTKNYSTPFTKQFTYYSQLQQTYETNQHNIPMACINSFKQFLGHNKLKNYEMSHWEKALELLTSNQVFDKKDIFTGPFYNTIQNIDQNYSSKLCQNYLTTAVEQYTESLPGSYGQKIHNNRLNRAIKSLCINASGPSLEVSIQLFKEECEKIWKKNRKLCEKESFTGKLCTLNTHFVPPITTAATTPVTTLTPTKSNPRVNDELETRQHTSGYRTRASCNCGQSTKLREDIFDLELGNSLFYQQACCDQYQNIAIASTKVVYQPCKSGDRVEYQTPFSWFNVLVYGPTYTPENEGGFFVSEPVLQPWEIKKIFQQHNSLANNSNQKTQSPKSSINSSSNNNINYPNGKLSFEYQCPTGHRFFEKKRSRKFFVQSPPLKQQQQHSPSSSSSSSTSSSSTSTSQQPIHIFFQKLMLETCPHPECNYMSQLVKVYIQSSVELLVNTSVDIFQSEKQPCDKWSYQMVDYLPVVRDMVYCIRLPVVFEYKGSAIQLTSPASSTFFLNIQINDE</sequence>
<evidence type="ECO:0000256" key="1">
    <source>
        <dbReference type="ARBA" id="ARBA00006443"/>
    </source>
</evidence>
<feature type="compositionally biased region" description="Low complexity" evidence="4">
    <location>
        <begin position="13"/>
        <end position="48"/>
    </location>
</feature>
<evidence type="ECO:0000256" key="4">
    <source>
        <dbReference type="SAM" id="MobiDB-lite"/>
    </source>
</evidence>
<dbReference type="PANTHER" id="PTHR13091:SF0">
    <property type="entry name" value="NONSENSE-MEDIATED MRNA DECAY FACTOR SMG8"/>
    <property type="match status" value="1"/>
</dbReference>
<feature type="region of interest" description="Disordered" evidence="4">
    <location>
        <begin position="638"/>
        <end position="657"/>
    </location>
</feature>
<keyword evidence="6" id="KW-1185">Reference proteome</keyword>
<evidence type="ECO:0000313" key="5">
    <source>
        <dbReference type="EMBL" id="KYQ91310.1"/>
    </source>
</evidence>
<dbReference type="EMBL" id="LODT01000035">
    <property type="protein sequence ID" value="KYQ91310.1"/>
    <property type="molecule type" value="Genomic_DNA"/>
</dbReference>
<proteinExistence type="inferred from homology"/>
<feature type="compositionally biased region" description="Polar residues" evidence="4">
    <location>
        <begin position="638"/>
        <end position="649"/>
    </location>
</feature>
<gene>
    <name evidence="5" type="ORF">DLAC_08256</name>
</gene>
<feature type="region of interest" description="Disordered" evidence="4">
    <location>
        <begin position="691"/>
        <end position="718"/>
    </location>
</feature>
<dbReference type="InterPro" id="IPR019354">
    <property type="entry name" value="SMG8-like"/>
</dbReference>
<comment type="similarity">
    <text evidence="1">Belongs to the SMG8 family.</text>
</comment>
<comment type="caution">
    <text evidence="5">The sequence shown here is derived from an EMBL/GenBank/DDBJ whole genome shotgun (WGS) entry which is preliminary data.</text>
</comment>
<evidence type="ECO:0000256" key="3">
    <source>
        <dbReference type="ARBA" id="ARBA00029509"/>
    </source>
</evidence>
<accession>A0A151ZBI5</accession>
<name>A0A151ZBI5_TIELA</name>
<organism evidence="5 6">
    <name type="scientific">Tieghemostelium lacteum</name>
    <name type="common">Slime mold</name>
    <name type="synonym">Dictyostelium lacteum</name>
    <dbReference type="NCBI Taxonomy" id="361077"/>
    <lineage>
        <taxon>Eukaryota</taxon>
        <taxon>Amoebozoa</taxon>
        <taxon>Evosea</taxon>
        <taxon>Eumycetozoa</taxon>
        <taxon>Dictyostelia</taxon>
        <taxon>Dictyosteliales</taxon>
        <taxon>Raperosteliaceae</taxon>
        <taxon>Tieghemostelium</taxon>
    </lineage>
</organism>
<protein>
    <recommendedName>
        <fullName evidence="3">Nonsense-mediated mRNA decay factor SMG8</fullName>
    </recommendedName>
</protein>
<evidence type="ECO:0000256" key="2">
    <source>
        <dbReference type="ARBA" id="ARBA00023161"/>
    </source>
</evidence>
<evidence type="ECO:0000313" key="6">
    <source>
        <dbReference type="Proteomes" id="UP000076078"/>
    </source>
</evidence>
<dbReference type="OrthoDB" id="63589at2759"/>
<dbReference type="InParanoid" id="A0A151ZBI5"/>
<dbReference type="PANTHER" id="PTHR13091">
    <property type="entry name" value="AMPLIFIED IN BREAST CANCER 2-RELATED"/>
    <property type="match status" value="1"/>
</dbReference>
<keyword evidence="2" id="KW-0866">Nonsense-mediated mRNA decay</keyword>
<dbReference type="OMA" id="SFEYQCP"/>
<dbReference type="STRING" id="361077.A0A151ZBI5"/>
<dbReference type="Pfam" id="PF10220">
    <property type="entry name" value="Smg8_Smg9"/>
    <property type="match status" value="1"/>
</dbReference>
<dbReference type="GO" id="GO:0000184">
    <property type="term" value="P:nuclear-transcribed mRNA catabolic process, nonsense-mediated decay"/>
    <property type="evidence" value="ECO:0007669"/>
    <property type="project" value="UniProtKB-KW"/>
</dbReference>
<feature type="region of interest" description="Disordered" evidence="4">
    <location>
        <begin position="1"/>
        <end position="48"/>
    </location>
</feature>
<dbReference type="AlphaFoldDB" id="A0A151ZBI5"/>